<dbReference type="PROSITE" id="PS51365">
    <property type="entry name" value="RENAL_DIPEPTIDASE_2"/>
    <property type="match status" value="1"/>
</dbReference>
<dbReference type="AlphaFoldDB" id="A0A7X5N209"/>
<evidence type="ECO:0000313" key="2">
    <source>
        <dbReference type="Proteomes" id="UP000471082"/>
    </source>
</evidence>
<comment type="caution">
    <text evidence="1">The sequence shown here is derived from an EMBL/GenBank/DDBJ whole genome shotgun (WGS) entry which is preliminary data.</text>
</comment>
<dbReference type="Gene3D" id="3.20.20.140">
    <property type="entry name" value="Metal-dependent hydrolases"/>
    <property type="match status" value="1"/>
</dbReference>
<sequence>MIALLLLAQAAGPTVETRVERLLAQAPIIDGHNDLAWELRETGTAVDLSRDTSRLPRPLQTDIPRLRKGGVGGQFWSVWIPA</sequence>
<accession>A0A7X5N209</accession>
<organism evidence="1 2">
    <name type="scientific">Xanthomonas perforans</name>
    <dbReference type="NCBI Taxonomy" id="442694"/>
    <lineage>
        <taxon>Bacteria</taxon>
        <taxon>Pseudomonadati</taxon>
        <taxon>Pseudomonadota</taxon>
        <taxon>Gammaproteobacteria</taxon>
        <taxon>Lysobacterales</taxon>
        <taxon>Lysobacteraceae</taxon>
        <taxon>Xanthomonas</taxon>
    </lineage>
</organism>
<evidence type="ECO:0000313" key="1">
    <source>
        <dbReference type="EMBL" id="NEL79259.1"/>
    </source>
</evidence>
<dbReference type="GO" id="GO:0006508">
    <property type="term" value="P:proteolysis"/>
    <property type="evidence" value="ECO:0007669"/>
    <property type="project" value="InterPro"/>
</dbReference>
<dbReference type="EMBL" id="JAAGYU010000484">
    <property type="protein sequence ID" value="NEL79259.1"/>
    <property type="molecule type" value="Genomic_DNA"/>
</dbReference>
<name>A0A7X5N209_XANPE</name>
<dbReference type="PANTHER" id="PTHR10443">
    <property type="entry name" value="MICROSOMAL DIPEPTIDASE"/>
    <property type="match status" value="1"/>
</dbReference>
<protein>
    <submittedName>
        <fullName evidence="1">Membrane dipeptidase</fullName>
    </submittedName>
</protein>
<gene>
    <name evidence="1" type="ORF">G3W61_23895</name>
</gene>
<dbReference type="GO" id="GO:0070573">
    <property type="term" value="F:metallodipeptidase activity"/>
    <property type="evidence" value="ECO:0007669"/>
    <property type="project" value="InterPro"/>
</dbReference>
<feature type="non-terminal residue" evidence="1">
    <location>
        <position position="82"/>
    </location>
</feature>
<dbReference type="InterPro" id="IPR032466">
    <property type="entry name" value="Metal_Hydrolase"/>
</dbReference>
<dbReference type="Pfam" id="PF01244">
    <property type="entry name" value="Peptidase_M19"/>
    <property type="match status" value="1"/>
</dbReference>
<reference evidence="1 2" key="1">
    <citation type="submission" date="2019-11" db="EMBL/GenBank/DDBJ databases">
        <title>Genome-resolved metagenomics to study the prevalence of co-infection and intraspecific heterogeneity among plant pathogen metapopulations.</title>
        <authorList>
            <person name="Newberry E."/>
            <person name="Bhandari R."/>
            <person name="Kemble J."/>
            <person name="Sikora E."/>
            <person name="Potnis N."/>
        </authorList>
    </citation>
    <scope>NUCLEOTIDE SEQUENCE [LARGE SCALE GENOMIC DNA]</scope>
    <source>
        <strain evidence="1">Xp_Tom_Tuscaloosa_18b</strain>
    </source>
</reference>
<dbReference type="PANTHER" id="PTHR10443:SF12">
    <property type="entry name" value="DIPEPTIDASE"/>
    <property type="match status" value="1"/>
</dbReference>
<proteinExistence type="predicted"/>
<dbReference type="SUPFAM" id="SSF51556">
    <property type="entry name" value="Metallo-dependent hydrolases"/>
    <property type="match status" value="1"/>
</dbReference>
<dbReference type="Proteomes" id="UP000471082">
    <property type="component" value="Unassembled WGS sequence"/>
</dbReference>
<dbReference type="InterPro" id="IPR008257">
    <property type="entry name" value="Pept_M19"/>
</dbReference>